<evidence type="ECO:0000313" key="2">
    <source>
        <dbReference type="Proteomes" id="UP000469452"/>
    </source>
</evidence>
<protein>
    <submittedName>
        <fullName evidence="1">Uncharacterized protein</fullName>
    </submittedName>
</protein>
<dbReference type="EMBL" id="VJMI01010528">
    <property type="protein sequence ID" value="KAF0755541.1"/>
    <property type="molecule type" value="Genomic_DNA"/>
</dbReference>
<comment type="caution">
    <text evidence="1">The sequence shown here is derived from an EMBL/GenBank/DDBJ whole genome shotgun (WGS) entry which is preliminary data.</text>
</comment>
<dbReference type="AlphaFoldDB" id="A0A6A5ALV4"/>
<dbReference type="VEuPathDB" id="FungiDB:H257_09223"/>
<sequence length="167" mass="18100">MGHIAVDEALLVHAATEGGWHPANVPTRPGLVQLYAVTVAANEMSAHGGLVKESFNCLPSLTLEKAFRTWRRVMHAIVGVNGENSYKIPRSDVTEDDAIVLELMDTRLEAEGRMSDACDLMQVMVVVKGEGSDSTLTRLPGVDAKDLRKPGTVPAKIAEFLSYLDQV</sequence>
<organism evidence="1 2">
    <name type="scientific">Aphanomyces astaci</name>
    <name type="common">Crayfish plague agent</name>
    <dbReference type="NCBI Taxonomy" id="112090"/>
    <lineage>
        <taxon>Eukaryota</taxon>
        <taxon>Sar</taxon>
        <taxon>Stramenopiles</taxon>
        <taxon>Oomycota</taxon>
        <taxon>Saprolegniomycetes</taxon>
        <taxon>Saprolegniales</taxon>
        <taxon>Verrucalvaceae</taxon>
        <taxon>Aphanomyces</taxon>
    </lineage>
</organism>
<name>A0A6A5ALV4_APHAT</name>
<evidence type="ECO:0000313" key="1">
    <source>
        <dbReference type="EMBL" id="KAF0755541.1"/>
    </source>
</evidence>
<dbReference type="Proteomes" id="UP000469452">
    <property type="component" value="Unassembled WGS sequence"/>
</dbReference>
<gene>
    <name evidence="1" type="ORF">AaE_004930</name>
</gene>
<proteinExistence type="predicted"/>
<reference evidence="1 2" key="1">
    <citation type="submission" date="2019-06" db="EMBL/GenBank/DDBJ databases">
        <title>Genomics analysis of Aphanomyces spp. identifies a new class of oomycete effector associated with host adaptation.</title>
        <authorList>
            <person name="Gaulin E."/>
        </authorList>
    </citation>
    <scope>NUCLEOTIDE SEQUENCE [LARGE SCALE GENOMIC DNA]</scope>
    <source>
        <strain evidence="1 2">E</strain>
    </source>
</reference>
<accession>A0A6A5ALV4</accession>